<dbReference type="InterPro" id="IPR032675">
    <property type="entry name" value="LRR_dom_sf"/>
</dbReference>
<evidence type="ECO:0000313" key="1">
    <source>
        <dbReference type="EMBL" id="TKW53929.1"/>
    </source>
</evidence>
<protein>
    <recommendedName>
        <fullName evidence="3">F-box domain-containing protein</fullName>
    </recommendedName>
</protein>
<evidence type="ECO:0008006" key="3">
    <source>
        <dbReference type="Google" id="ProtNLM"/>
    </source>
</evidence>
<reference evidence="1 2" key="1">
    <citation type="journal article" date="2019" name="PLoS ONE">
        <title>Comparative genome analysis indicates high evolutionary potential of pathogenicity genes in Colletotrichum tanaceti.</title>
        <authorList>
            <person name="Lelwala R.V."/>
            <person name="Korhonen P.K."/>
            <person name="Young N.D."/>
            <person name="Scott J.B."/>
            <person name="Ades P.A."/>
            <person name="Gasser R.B."/>
            <person name="Taylor P.W.J."/>
        </authorList>
    </citation>
    <scope>NUCLEOTIDE SEQUENCE [LARGE SCALE GENOMIC DNA]</scope>
    <source>
        <strain evidence="1">BRIP57314</strain>
    </source>
</reference>
<gene>
    <name evidence="1" type="ORF">CTA1_89</name>
</gene>
<keyword evidence="2" id="KW-1185">Reference proteome</keyword>
<organism evidence="1 2">
    <name type="scientific">Colletotrichum tanaceti</name>
    <dbReference type="NCBI Taxonomy" id="1306861"/>
    <lineage>
        <taxon>Eukaryota</taxon>
        <taxon>Fungi</taxon>
        <taxon>Dikarya</taxon>
        <taxon>Ascomycota</taxon>
        <taxon>Pezizomycotina</taxon>
        <taxon>Sordariomycetes</taxon>
        <taxon>Hypocreomycetidae</taxon>
        <taxon>Glomerellales</taxon>
        <taxon>Glomerellaceae</taxon>
        <taxon>Colletotrichum</taxon>
        <taxon>Colletotrichum destructivum species complex</taxon>
    </lineage>
</organism>
<name>A0A4U6XF35_9PEZI</name>
<dbReference type="SUPFAM" id="SSF52047">
    <property type="entry name" value="RNI-like"/>
    <property type="match status" value="1"/>
</dbReference>
<dbReference type="STRING" id="1306861.A0A4U6XF35"/>
<dbReference type="AlphaFoldDB" id="A0A4U6XF35"/>
<dbReference type="Proteomes" id="UP000310108">
    <property type="component" value="Unassembled WGS sequence"/>
</dbReference>
<proteinExistence type="predicted"/>
<evidence type="ECO:0000313" key="2">
    <source>
        <dbReference type="Proteomes" id="UP000310108"/>
    </source>
</evidence>
<dbReference type="Gene3D" id="3.80.10.10">
    <property type="entry name" value="Ribonuclease Inhibitor"/>
    <property type="match status" value="1"/>
</dbReference>
<sequence length="431" mass="48875">MFPLLRLPVSIIQDIVELLCPHCHPSPPLRPEVEGWLCNNACSVGSFDLERRAALAHLCKTHKLLNAIATPLLYHFPQYDRHNLFPFIRTMFQGRPELAQYVKWLHIGEAVCYATYAQDFSADEAQLFRDFGVQLDLPITQTEPEMSTLFSNLVLSKCTGVEELCLLSSYYTDPLFPGVDTLPNVKSVLISHYDKDDFGFNLQQMNVVLSVTPNLTSLSVSAMDGTGLAVNLGNLRQLRLMKSRLQGEDFAWLLGQCPRLEWISYQLADNMYSYGEPASPREMRDAFVCHAPRLKYLELRLMGGTENFDLEGYDETQMLQTLKGMGQLEVLRLDLEYLMVPPQETLRPTALVELFPPSIREIEITAIKCYNNWGDNLLEALAEVARSCKSNFPRLETVKCEAHTLGKLQRQKALDLFAPSGVRFILVFGRS</sequence>
<accession>A0A4U6XF35</accession>
<dbReference type="EMBL" id="PJEX01000162">
    <property type="protein sequence ID" value="TKW53929.1"/>
    <property type="molecule type" value="Genomic_DNA"/>
</dbReference>
<dbReference type="OrthoDB" id="4757858at2759"/>
<comment type="caution">
    <text evidence="1">The sequence shown here is derived from an EMBL/GenBank/DDBJ whole genome shotgun (WGS) entry which is preliminary data.</text>
</comment>